<dbReference type="InterPro" id="IPR038765">
    <property type="entry name" value="Papain-like_cys_pep_sf"/>
</dbReference>
<dbReference type="Pfam" id="PF00112">
    <property type="entry name" value="Peptidase_C1"/>
    <property type="match status" value="1"/>
</dbReference>
<comment type="caution">
    <text evidence="4">The sequence shown here is derived from an EMBL/GenBank/DDBJ whole genome shotgun (WGS) entry which is preliminary data.</text>
</comment>
<reference evidence="4 5" key="1">
    <citation type="submission" date="2021-06" db="EMBL/GenBank/DDBJ databases">
        <title>Description of novel taxa of the family Lachnospiraceae.</title>
        <authorList>
            <person name="Chaplin A.V."/>
            <person name="Sokolova S.R."/>
            <person name="Pikina A.P."/>
            <person name="Korzhanova M."/>
            <person name="Belova V."/>
            <person name="Korostin D."/>
            <person name="Efimov B.A."/>
        </authorList>
    </citation>
    <scope>NUCLEOTIDE SEQUENCE [LARGE SCALE GENOMIC DNA]</scope>
    <source>
        <strain evidence="4 5">ASD4241</strain>
    </source>
</reference>
<dbReference type="RefSeq" id="WP_158354033.1">
    <property type="nucleotide sequence ID" value="NZ_JAHQCX010000010.1"/>
</dbReference>
<keyword evidence="5" id="KW-1185">Reference proteome</keyword>
<dbReference type="InterPro" id="IPR040528">
    <property type="entry name" value="Lectin-like"/>
</dbReference>
<accession>A0ABS6K9W3</accession>
<sequence length="1198" mass="130861">MGIRQNYKKIGTLGLTFLLAITMARPALGEPSVQYKISSEPVIQGRLTAMESGSIRMQLTDESILSPMPQLQETKEAVQIPAVFDLRDDQGQSDVTSVKDQKDASTGWTFAAVASLESNLMKKADAASEVDLSERHLAWSAYHGENDAEDKSAYAGGDTFTIPADAADAFTAGGSRQQAAVTLARWYGAAAEKDAPYEEPLAAVSDPTVSRIHMANAYYLPETAVWSGTSYSCDMAAAAEIKKSIMKNGAVAASYYEDQKARADSGYYNLQTCSYFYPGDEQANQGITIVGWDDSYKQTNFTGKSLPEGPGAWIVKNSRGQESDQNGYFYLSYYDRSLCDYTLFEAVPENASSPKEEVYQNIYQYDGVGTGELMLTDAAELKFANQFTARGNEMIKAVGLYTLEADTMVDVSVYRTALDGVPESGQEVYHQSMMIPYAGFHTIPMENGGFTVKAGESFTVVASAESGGKYQYLQEAAVDGSNLVRLDYQEGQSYYWSAENDKWQDAVRQTTVEDVPVQLGNACIKVYSDTVPDLGILRLNITEKDAEGKRLSGQSVSDPDLSDTNKVELSSYTSSIALTMECRTGNPKKIVILSADGTQYQSGQDIPRKAFERGLLIHLDYADGSKSMEYQLEFSISDTVLTTPEQVKVTDDLGAVPQDMVLTSAVLSEGSIYEAAYKALEPEVQGGPFVLYQLSAQRNAEKYIPGVAVKLEFPYYDTTDEKNIRLYSISTADGTSAAVDLTGVKDGHLTIETDMLNGLYAVAVRTNIPTVPKMPKTVFDPEQRLSDIPLPAVKGGAWSWVNENTVPSVSQSSYAAQFTPAPGSRYEACTMQIPLKVQKAAPTIASAGGSTLVYGQKLGESDLTASAVCKGKHVPGSFQWKDPMTLPSVNNEGYGIVFVPEDRVNYEEAYSTAPVGVLKKQIEITVADQIRSFGKENQTFEFNVYENALVGDDTKADIYVTYQCAADQETVAGTYPIMAEASAENYNVSVKPGVLKITRNMVKPLGDGEVRVCIVGNFKVQDTRLLCTDLPMESDEYQMFKERAEDGMDLVSCQEVMLDTEEYLGKLMITFRVDPKYEGRKAYVLHYADQKMEAYETVVTNARVSAEVVSLSPFAVLVSDESVVQAAADAGAGTDVTDGRKQGSMEESKDSVVTVKPVEMNKKLPVWVFVGIPAAVLVILLIVVSIVLLKRNRRKKNS</sequence>
<keyword evidence="2" id="KW-1133">Transmembrane helix</keyword>
<dbReference type="Proteomes" id="UP001314681">
    <property type="component" value="Unassembled WGS sequence"/>
</dbReference>
<evidence type="ECO:0000256" key="2">
    <source>
        <dbReference type="SAM" id="Phobius"/>
    </source>
</evidence>
<dbReference type="InterPro" id="IPR041286">
    <property type="entry name" value="MBG_2"/>
</dbReference>
<dbReference type="SMART" id="SM00645">
    <property type="entry name" value="Pept_C1"/>
    <property type="match status" value="1"/>
</dbReference>
<feature type="transmembrane region" description="Helical" evidence="2">
    <location>
        <begin position="1166"/>
        <end position="1189"/>
    </location>
</feature>
<evidence type="ECO:0000259" key="3">
    <source>
        <dbReference type="SMART" id="SM00645"/>
    </source>
</evidence>
<proteinExistence type="inferred from homology"/>
<dbReference type="InterPro" id="IPR000668">
    <property type="entry name" value="Peptidase_C1A_C"/>
</dbReference>
<dbReference type="InterPro" id="IPR013128">
    <property type="entry name" value="Peptidase_C1A"/>
</dbReference>
<dbReference type="Pfam" id="PF18676">
    <property type="entry name" value="MBG_2"/>
    <property type="match status" value="1"/>
</dbReference>
<evidence type="ECO:0000313" key="4">
    <source>
        <dbReference type="EMBL" id="MBU9727300.1"/>
    </source>
</evidence>
<protein>
    <recommendedName>
        <fullName evidence="3">Peptidase C1A papain C-terminal domain-containing protein</fullName>
    </recommendedName>
</protein>
<evidence type="ECO:0000256" key="1">
    <source>
        <dbReference type="ARBA" id="ARBA00008455"/>
    </source>
</evidence>
<dbReference type="SUPFAM" id="SSF54001">
    <property type="entry name" value="Cysteine proteinases"/>
    <property type="match status" value="1"/>
</dbReference>
<dbReference type="PANTHER" id="PTHR12411">
    <property type="entry name" value="CYSTEINE PROTEASE FAMILY C1-RELATED"/>
    <property type="match status" value="1"/>
</dbReference>
<dbReference type="Gene3D" id="3.90.70.10">
    <property type="entry name" value="Cysteine proteinases"/>
    <property type="match status" value="1"/>
</dbReference>
<feature type="domain" description="Peptidase C1A papain C-terminal" evidence="3">
    <location>
        <begin position="80"/>
        <end position="349"/>
    </location>
</feature>
<comment type="similarity">
    <text evidence="1">Belongs to the peptidase C1 family.</text>
</comment>
<organism evidence="4 5">
    <name type="scientific">Diplocloster modestus</name>
    <dbReference type="NCBI Taxonomy" id="2850322"/>
    <lineage>
        <taxon>Bacteria</taxon>
        <taxon>Bacillati</taxon>
        <taxon>Bacillota</taxon>
        <taxon>Clostridia</taxon>
        <taxon>Lachnospirales</taxon>
        <taxon>Lachnospiraceae</taxon>
        <taxon>Diplocloster</taxon>
    </lineage>
</organism>
<name>A0ABS6K9W3_9FIRM</name>
<evidence type="ECO:0000313" key="5">
    <source>
        <dbReference type="Proteomes" id="UP001314681"/>
    </source>
</evidence>
<dbReference type="CDD" id="cd02619">
    <property type="entry name" value="Peptidase_C1"/>
    <property type="match status" value="1"/>
</dbReference>
<dbReference type="Pfam" id="PF18560">
    <property type="entry name" value="Lectin_like"/>
    <property type="match status" value="1"/>
</dbReference>
<keyword evidence="2" id="KW-0812">Transmembrane</keyword>
<gene>
    <name evidence="4" type="ORF">KTH90_14875</name>
</gene>
<keyword evidence="2" id="KW-0472">Membrane</keyword>
<dbReference type="EMBL" id="JAHQCX010000010">
    <property type="protein sequence ID" value="MBU9727300.1"/>
    <property type="molecule type" value="Genomic_DNA"/>
</dbReference>